<dbReference type="EMBL" id="JABBKX010000003">
    <property type="protein sequence ID" value="NMJ41704.1"/>
    <property type="molecule type" value="Genomic_DNA"/>
</dbReference>
<name>A0A848EB07_9PROT</name>
<dbReference type="InterPro" id="IPR009506">
    <property type="entry name" value="YjiS-like"/>
</dbReference>
<keyword evidence="3" id="KW-1185">Reference proteome</keyword>
<sequence>MTTRSGTWIAASPRPRSDRLTQVLVAIATALERHRQRKRLAELDPRLLRDIGVSAEDAWQEARRPFWQR</sequence>
<evidence type="ECO:0000313" key="3">
    <source>
        <dbReference type="Proteomes" id="UP000548582"/>
    </source>
</evidence>
<dbReference type="RefSeq" id="WP_170053955.1">
    <property type="nucleotide sequence ID" value="NZ_JABBKX010000003.1"/>
</dbReference>
<dbReference type="Pfam" id="PF06568">
    <property type="entry name" value="YjiS-like"/>
    <property type="match status" value="1"/>
</dbReference>
<feature type="domain" description="YjiS-like" evidence="1">
    <location>
        <begin position="30"/>
        <end position="58"/>
    </location>
</feature>
<evidence type="ECO:0000259" key="1">
    <source>
        <dbReference type="Pfam" id="PF06568"/>
    </source>
</evidence>
<protein>
    <submittedName>
        <fullName evidence="2">DUF1127 domain-containing protein</fullName>
    </submittedName>
</protein>
<evidence type="ECO:0000313" key="2">
    <source>
        <dbReference type="EMBL" id="NMJ41704.1"/>
    </source>
</evidence>
<dbReference type="Proteomes" id="UP000548582">
    <property type="component" value="Unassembled WGS sequence"/>
</dbReference>
<dbReference type="AlphaFoldDB" id="A0A848EB07"/>
<gene>
    <name evidence="2" type="ORF">GWK16_10660</name>
</gene>
<comment type="caution">
    <text evidence="2">The sequence shown here is derived from an EMBL/GenBank/DDBJ whole genome shotgun (WGS) entry which is preliminary data.</text>
</comment>
<organism evidence="2 3">
    <name type="scientific">Neoroseomonas marina</name>
    <dbReference type="NCBI Taxonomy" id="1232220"/>
    <lineage>
        <taxon>Bacteria</taxon>
        <taxon>Pseudomonadati</taxon>
        <taxon>Pseudomonadota</taxon>
        <taxon>Alphaproteobacteria</taxon>
        <taxon>Acetobacterales</taxon>
        <taxon>Acetobacteraceae</taxon>
        <taxon>Neoroseomonas</taxon>
    </lineage>
</organism>
<proteinExistence type="predicted"/>
<accession>A0A848EB07</accession>
<reference evidence="2 3" key="1">
    <citation type="submission" date="2020-03" db="EMBL/GenBank/DDBJ databases">
        <authorList>
            <person name="Sun Q."/>
        </authorList>
    </citation>
    <scope>NUCLEOTIDE SEQUENCE [LARGE SCALE GENOMIC DNA]</scope>
    <source>
        <strain evidence="2 3">JC162</strain>
    </source>
</reference>